<dbReference type="AlphaFoldDB" id="A0A914PYV2"/>
<evidence type="ECO:0000256" key="1">
    <source>
        <dbReference type="SAM" id="Phobius"/>
    </source>
</evidence>
<evidence type="ECO:0000313" key="4">
    <source>
        <dbReference type="WBParaSite" id="PDA_v2.g20050.t1"/>
    </source>
</evidence>
<dbReference type="GO" id="GO:0000768">
    <property type="term" value="P:syncytium formation by plasma membrane fusion"/>
    <property type="evidence" value="ECO:0007669"/>
    <property type="project" value="TreeGrafter"/>
</dbReference>
<dbReference type="InterPro" id="IPR029213">
    <property type="entry name" value="Fusogen_EFF/AFF"/>
</dbReference>
<keyword evidence="2" id="KW-0732">Signal</keyword>
<organism evidence="3 4">
    <name type="scientific">Panagrolaimus davidi</name>
    <dbReference type="NCBI Taxonomy" id="227884"/>
    <lineage>
        <taxon>Eukaryota</taxon>
        <taxon>Metazoa</taxon>
        <taxon>Ecdysozoa</taxon>
        <taxon>Nematoda</taxon>
        <taxon>Chromadorea</taxon>
        <taxon>Rhabditida</taxon>
        <taxon>Tylenchina</taxon>
        <taxon>Panagrolaimomorpha</taxon>
        <taxon>Panagrolaimoidea</taxon>
        <taxon>Panagrolaimidae</taxon>
        <taxon>Panagrolaimus</taxon>
    </lineage>
</organism>
<reference evidence="4" key="1">
    <citation type="submission" date="2022-11" db="UniProtKB">
        <authorList>
            <consortium name="WormBaseParasite"/>
        </authorList>
    </citation>
    <scope>IDENTIFICATION</scope>
</reference>
<keyword evidence="3" id="KW-1185">Reference proteome</keyword>
<protein>
    <submittedName>
        <fullName evidence="4">Uncharacterized protein</fullName>
    </submittedName>
</protein>
<dbReference type="Proteomes" id="UP000887578">
    <property type="component" value="Unplaced"/>
</dbReference>
<dbReference type="GO" id="GO:0044291">
    <property type="term" value="C:cell-cell contact zone"/>
    <property type="evidence" value="ECO:0007669"/>
    <property type="project" value="TreeGrafter"/>
</dbReference>
<feature type="signal peptide" evidence="2">
    <location>
        <begin position="1"/>
        <end position="16"/>
    </location>
</feature>
<dbReference type="WBParaSite" id="PDA_v2.g20050.t1">
    <property type="protein sequence ID" value="PDA_v2.g20050.t1"/>
    <property type="gene ID" value="PDA_v2.g20050"/>
</dbReference>
<keyword evidence="1" id="KW-0812">Transmembrane</keyword>
<keyword evidence="1" id="KW-0472">Membrane</keyword>
<dbReference type="PANTHER" id="PTHR37415">
    <property type="entry name" value="EFF-1A"/>
    <property type="match status" value="1"/>
</dbReference>
<evidence type="ECO:0000313" key="3">
    <source>
        <dbReference type="Proteomes" id="UP000887578"/>
    </source>
</evidence>
<keyword evidence="1" id="KW-1133">Transmembrane helix</keyword>
<dbReference type="Gene3D" id="2.60.40.3980">
    <property type="entry name" value="Cell-cell fusogen EFF/AFF, domain 3"/>
    <property type="match status" value="1"/>
</dbReference>
<dbReference type="Pfam" id="PF14884">
    <property type="entry name" value="EFF-AFF"/>
    <property type="match status" value="1"/>
</dbReference>
<evidence type="ECO:0000256" key="2">
    <source>
        <dbReference type="SAM" id="SignalP"/>
    </source>
</evidence>
<name>A0A914PYV2_9BILA</name>
<feature type="transmembrane region" description="Helical" evidence="1">
    <location>
        <begin position="544"/>
        <end position="570"/>
    </location>
</feature>
<dbReference type="PANTHER" id="PTHR37415:SF1">
    <property type="entry name" value="CELL FUSION PROTEIN AFF-1"/>
    <property type="match status" value="1"/>
</dbReference>
<sequence length="578" mass="64952">MFIKILYLFYISYVYGNPPFRESGTTTILPHCSYNSIMEGQIETSGDDRDGTATATNVTGSIMFHMSLNETACIKLETNGTLPGHVGTSSILHSVEFLRLEHHYSITGKYIFGIPSISFDCKCDCAGGDPICTFEEYYHKNCTSSSAAPLCYASFLPFQSNIGCFSSQPSAVCCKMSIRPHENWMFEALTISQPSTVLVLRYRIFEKLNRGWKKSVDEKISVDLNSGGAKYDLNREHRIELIASGSRPHRQLEPGNYFWQIGTGLNEKPQLRGKIAINDFNETSLEKLGWFRMEGNAWAIKNGLGRMPKAQHIQVKDCKAQSYLTTLDAEQFVLEGSDDKILSYNLGSAIIDDPWIGGIEIGNRAITVNHAEGTSLLLTLKAKSQPKAVHHISQFSSFNGSIQLDKDSNRFLNLTFLDTRGTLIGQVFSSETRTQMDIVFSIQTSTNIEDFFKAIVSLPSTIDSRRYICIHASGDLDSQQCQWLEYKADPLNLNRISHRWQQAHSNCNGCNERGVDLFLTNLDPRKWFDGLNSPAEIMMCVFEILLGIVLFMATIALCTKCFIPLTRWLICIPKMPKK</sequence>
<accession>A0A914PYV2</accession>
<proteinExistence type="predicted"/>
<feature type="chain" id="PRO_5037640456" evidence="2">
    <location>
        <begin position="17"/>
        <end position="578"/>
    </location>
</feature>
<dbReference type="Gene3D" id="2.60.98.60">
    <property type="entry name" value="Cell-cell fusogen EFF/AFF, domain 1"/>
    <property type="match status" value="2"/>
</dbReference>
<dbReference type="InterPro" id="IPR043076">
    <property type="entry name" value="Fusogen_EFF/AFF_dom3"/>
</dbReference>